<keyword evidence="1" id="KW-0472">Membrane</keyword>
<evidence type="ECO:0008006" key="4">
    <source>
        <dbReference type="Google" id="ProtNLM"/>
    </source>
</evidence>
<dbReference type="EMBL" id="JADJOT010000011">
    <property type="protein sequence ID" value="MBK7955710.1"/>
    <property type="molecule type" value="Genomic_DNA"/>
</dbReference>
<reference evidence="2 3" key="1">
    <citation type="submission" date="2020-10" db="EMBL/GenBank/DDBJ databases">
        <title>Connecting structure to function with the recovery of over 1000 high-quality activated sludge metagenome-assembled genomes encoding full-length rRNA genes using long-read sequencing.</title>
        <authorList>
            <person name="Singleton C.M."/>
            <person name="Petriglieri F."/>
            <person name="Kristensen J.M."/>
            <person name="Kirkegaard R.H."/>
            <person name="Michaelsen T.Y."/>
            <person name="Andersen M.H."/>
            <person name="Karst S.M."/>
            <person name="Dueholm M.S."/>
            <person name="Nielsen P.H."/>
            <person name="Albertsen M."/>
        </authorList>
    </citation>
    <scope>NUCLEOTIDE SEQUENCE [LARGE SCALE GENOMIC DNA]</scope>
    <source>
        <strain evidence="2">Fred_18-Q3-R57-64_BAT3C.720</strain>
    </source>
</reference>
<keyword evidence="1" id="KW-0812">Transmembrane</keyword>
<protein>
    <recommendedName>
        <fullName evidence="4">DUF4760 domain-containing protein</fullName>
    </recommendedName>
</protein>
<sequence length="208" mass="24257">MPTPDQQSFEIVRWATSVAIPAVSGLAGVVIGAWLTSRREVKQRKLAFLEKQLSTFYSPMLGLRNEISAHGAFRLRVQNEADAAWRQLCAETEMLDIEARQRISKQRGPEFTRIIEYDNAKLHEELLPAYRKMVELFRDCYWLAESETRAYYPKLLEFVEVWNRWNDKALPPEVLKRLEHGEDNLAPFYVHIEQMHDAIRKKLKDGAP</sequence>
<evidence type="ECO:0000256" key="1">
    <source>
        <dbReference type="SAM" id="Phobius"/>
    </source>
</evidence>
<proteinExistence type="predicted"/>
<keyword evidence="1" id="KW-1133">Transmembrane helix</keyword>
<feature type="transmembrane region" description="Helical" evidence="1">
    <location>
        <begin position="12"/>
        <end position="35"/>
    </location>
</feature>
<comment type="caution">
    <text evidence="2">The sequence shown here is derived from an EMBL/GenBank/DDBJ whole genome shotgun (WGS) entry which is preliminary data.</text>
</comment>
<gene>
    <name evidence="2" type="ORF">IPK02_18175</name>
</gene>
<organism evidence="2 3">
    <name type="scientific">Candidatus Accumulibacter affinis</name>
    <dbReference type="NCBI Taxonomy" id="2954384"/>
    <lineage>
        <taxon>Bacteria</taxon>
        <taxon>Pseudomonadati</taxon>
        <taxon>Pseudomonadota</taxon>
        <taxon>Betaproteobacteria</taxon>
        <taxon>Candidatus Accumulibacter</taxon>
    </lineage>
</organism>
<dbReference type="Proteomes" id="UP000706151">
    <property type="component" value="Unassembled WGS sequence"/>
</dbReference>
<evidence type="ECO:0000313" key="2">
    <source>
        <dbReference type="EMBL" id="MBK7955710.1"/>
    </source>
</evidence>
<dbReference type="AlphaFoldDB" id="A0A935T9W2"/>
<accession>A0A935T9W2</accession>
<name>A0A935T9W2_9PROT</name>
<evidence type="ECO:0000313" key="3">
    <source>
        <dbReference type="Proteomes" id="UP000706151"/>
    </source>
</evidence>